<dbReference type="EMBL" id="LAZR01046747">
    <property type="protein sequence ID" value="KKK95807.1"/>
    <property type="molecule type" value="Genomic_DNA"/>
</dbReference>
<organism evidence="1">
    <name type="scientific">marine sediment metagenome</name>
    <dbReference type="NCBI Taxonomy" id="412755"/>
    <lineage>
        <taxon>unclassified sequences</taxon>
        <taxon>metagenomes</taxon>
        <taxon>ecological metagenomes</taxon>
    </lineage>
</organism>
<sequence length="23" mass="2506">MAPVDNGTISQIKKEVNLKGIHI</sequence>
<protein>
    <submittedName>
        <fullName evidence="1">Uncharacterized protein</fullName>
    </submittedName>
</protein>
<accession>A0A0F8ZPK5</accession>
<feature type="non-terminal residue" evidence="1">
    <location>
        <position position="23"/>
    </location>
</feature>
<name>A0A0F8ZPK5_9ZZZZ</name>
<reference evidence="1" key="1">
    <citation type="journal article" date="2015" name="Nature">
        <title>Complex archaea that bridge the gap between prokaryotes and eukaryotes.</title>
        <authorList>
            <person name="Spang A."/>
            <person name="Saw J.H."/>
            <person name="Jorgensen S.L."/>
            <person name="Zaremba-Niedzwiedzka K."/>
            <person name="Martijn J."/>
            <person name="Lind A.E."/>
            <person name="van Eijk R."/>
            <person name="Schleper C."/>
            <person name="Guy L."/>
            <person name="Ettema T.J."/>
        </authorList>
    </citation>
    <scope>NUCLEOTIDE SEQUENCE</scope>
</reference>
<dbReference type="AlphaFoldDB" id="A0A0F8ZPK5"/>
<comment type="caution">
    <text evidence="1">The sequence shown here is derived from an EMBL/GenBank/DDBJ whole genome shotgun (WGS) entry which is preliminary data.</text>
</comment>
<gene>
    <name evidence="1" type="ORF">LCGC14_2669090</name>
</gene>
<evidence type="ECO:0000313" key="1">
    <source>
        <dbReference type="EMBL" id="KKK95807.1"/>
    </source>
</evidence>
<proteinExistence type="predicted"/>